<dbReference type="SUPFAM" id="SSF54637">
    <property type="entry name" value="Thioesterase/thiol ester dehydrase-isomerase"/>
    <property type="match status" value="1"/>
</dbReference>
<evidence type="ECO:0000313" key="3">
    <source>
        <dbReference type="Proteomes" id="UP000478837"/>
    </source>
</evidence>
<dbReference type="GO" id="GO:0006633">
    <property type="term" value="P:fatty acid biosynthetic process"/>
    <property type="evidence" value="ECO:0007669"/>
    <property type="project" value="InterPro"/>
</dbReference>
<evidence type="ECO:0000313" key="2">
    <source>
        <dbReference type="EMBL" id="NDW21485.1"/>
    </source>
</evidence>
<dbReference type="Pfam" id="PF01575">
    <property type="entry name" value="MaoC_dehydratas"/>
    <property type="match status" value="1"/>
</dbReference>
<dbReference type="PANTHER" id="PTHR43841">
    <property type="entry name" value="3-HYDROXYACYL-THIOESTER DEHYDRATASE HTDX-RELATED"/>
    <property type="match status" value="1"/>
</dbReference>
<dbReference type="GO" id="GO:0005835">
    <property type="term" value="C:fatty acid synthase complex"/>
    <property type="evidence" value="ECO:0007669"/>
    <property type="project" value="InterPro"/>
</dbReference>
<organism evidence="2 3">
    <name type="scientific">Alteromonas hispanica</name>
    <dbReference type="NCBI Taxonomy" id="315421"/>
    <lineage>
        <taxon>Bacteria</taxon>
        <taxon>Pseudomonadati</taxon>
        <taxon>Pseudomonadota</taxon>
        <taxon>Gammaproteobacteria</taxon>
        <taxon>Alteromonadales</taxon>
        <taxon>Alteromonadaceae</taxon>
        <taxon>Alteromonas/Salinimonas group</taxon>
        <taxon>Alteromonas</taxon>
    </lineage>
</organism>
<reference evidence="2 3" key="1">
    <citation type="submission" date="2020-01" db="EMBL/GenBank/DDBJ databases">
        <title>Genomes of bacteria type strains.</title>
        <authorList>
            <person name="Chen J."/>
            <person name="Zhu S."/>
            <person name="Yang J."/>
        </authorList>
    </citation>
    <scope>NUCLEOTIDE SEQUENCE [LARGE SCALE GENOMIC DNA]</scope>
    <source>
        <strain evidence="2 3">LMG 22958</strain>
    </source>
</reference>
<dbReference type="InterPro" id="IPR003965">
    <property type="entry name" value="Fatty_acid_synthase"/>
</dbReference>
<dbReference type="AlphaFoldDB" id="A0A6L9MU99"/>
<comment type="caution">
    <text evidence="2">The sequence shown here is derived from an EMBL/GenBank/DDBJ whole genome shotgun (WGS) entry which is preliminary data.</text>
</comment>
<protein>
    <recommendedName>
        <fullName evidence="1">MaoC-like domain-containing protein</fullName>
    </recommendedName>
</protein>
<dbReference type="Proteomes" id="UP000478837">
    <property type="component" value="Unassembled WGS sequence"/>
</dbReference>
<keyword evidence="3" id="KW-1185">Reference proteome</keyword>
<dbReference type="EMBL" id="JAAAWP010000004">
    <property type="protein sequence ID" value="NDW21485.1"/>
    <property type="molecule type" value="Genomic_DNA"/>
</dbReference>
<dbReference type="PRINTS" id="PR01483">
    <property type="entry name" value="FASYNTHASE"/>
</dbReference>
<dbReference type="InterPro" id="IPR002539">
    <property type="entry name" value="MaoC-like_dom"/>
</dbReference>
<proteinExistence type="predicted"/>
<dbReference type="GO" id="GO:0004312">
    <property type="term" value="F:fatty acid synthase activity"/>
    <property type="evidence" value="ECO:0007669"/>
    <property type="project" value="InterPro"/>
</dbReference>
<sequence>MLSEYSKALFKRVDKRQLMQFKPPRLPQRIHTKTLRIDNKHYSKYCEEVAWPNSDKMHPLYLQMLSLPLQMRCLLDKQSPFPLLGLIHCANDVHVIEDCDFSEPFECRVRFNDVRAHTKGWEVDIVLDALQNGQSVYRAVSSYLVKVKAVHVAPKPTHTHRKFGEQGRDTTSQVLENQQRELIAKIDATSDTGRRYASISGDYNPIHLSMLSAKVFGFKRAIAHGMWTLACVASRLGDGDESHTQKIKRIVCTFKKPVLLPEVLTIYRLPSHCPSAAKESVQLEVSSIDDTITHLSAQIDY</sequence>
<dbReference type="PANTHER" id="PTHR43841:SF3">
    <property type="entry name" value="(3R)-HYDROXYACYL-ACP DEHYDRATASE SUBUNIT HADB"/>
    <property type="match status" value="1"/>
</dbReference>
<evidence type="ECO:0000259" key="1">
    <source>
        <dbReference type="Pfam" id="PF01575"/>
    </source>
</evidence>
<dbReference type="InterPro" id="IPR029069">
    <property type="entry name" value="HotDog_dom_sf"/>
</dbReference>
<accession>A0A6L9MU99</accession>
<feature type="domain" description="MaoC-like" evidence="1">
    <location>
        <begin position="178"/>
        <end position="266"/>
    </location>
</feature>
<name>A0A6L9MU99_9ALTE</name>
<dbReference type="RefSeq" id="WP_163111489.1">
    <property type="nucleotide sequence ID" value="NZ_JAAAWP010000004.1"/>
</dbReference>
<dbReference type="Gene3D" id="3.10.129.10">
    <property type="entry name" value="Hotdog Thioesterase"/>
    <property type="match status" value="1"/>
</dbReference>
<gene>
    <name evidence="2" type="ORF">GTW09_08135</name>
</gene>